<dbReference type="EMBL" id="CYHG01000001">
    <property type="protein sequence ID" value="CUB02663.1"/>
    <property type="molecule type" value="Genomic_DNA"/>
</dbReference>
<reference evidence="3" key="1">
    <citation type="submission" date="2015-08" db="EMBL/GenBank/DDBJ databases">
        <authorList>
            <person name="Varghese N."/>
        </authorList>
    </citation>
    <scope>NUCLEOTIDE SEQUENCE [LARGE SCALE GENOMIC DNA]</scope>
    <source>
        <strain evidence="3">JCM 18476</strain>
    </source>
</reference>
<evidence type="ECO:0000313" key="2">
    <source>
        <dbReference type="EMBL" id="CUB02663.1"/>
    </source>
</evidence>
<feature type="region of interest" description="Disordered" evidence="1">
    <location>
        <begin position="26"/>
        <end position="61"/>
    </location>
</feature>
<keyword evidence="3" id="KW-1185">Reference proteome</keyword>
<dbReference type="RefSeq" id="WP_055461614.1">
    <property type="nucleotide sequence ID" value="NZ_CYHG01000001.1"/>
</dbReference>
<dbReference type="STRING" id="1137284.GCA_001418205_00505"/>
<evidence type="ECO:0000256" key="1">
    <source>
        <dbReference type="SAM" id="MobiDB-lite"/>
    </source>
</evidence>
<feature type="compositionally biased region" description="Basic and acidic residues" evidence="1">
    <location>
        <begin position="44"/>
        <end position="61"/>
    </location>
</feature>
<dbReference type="OrthoDB" id="5294470at2"/>
<dbReference type="Proteomes" id="UP000182769">
    <property type="component" value="Unassembled WGS sequence"/>
</dbReference>
<name>A0A0K6IHV3_9GAMM</name>
<accession>A0A0K6IHV3</accession>
<dbReference type="InterPro" id="IPR018636">
    <property type="entry name" value="DUF2058"/>
</dbReference>
<organism evidence="2 3">
    <name type="scientific">Marinomonas fungiae</name>
    <dbReference type="NCBI Taxonomy" id="1137284"/>
    <lineage>
        <taxon>Bacteria</taxon>
        <taxon>Pseudomonadati</taxon>
        <taxon>Pseudomonadota</taxon>
        <taxon>Gammaproteobacteria</taxon>
        <taxon>Oceanospirillales</taxon>
        <taxon>Oceanospirillaceae</taxon>
        <taxon>Marinomonas</taxon>
    </lineage>
</organism>
<dbReference type="Pfam" id="PF09831">
    <property type="entry name" value="DUF2058"/>
    <property type="match status" value="1"/>
</dbReference>
<sequence>MAKSLQEQLLGAGIVDKKKANKIKAEKLQTKQKMKKGQLDNSAEEARQAELKRQKEEKAARDKELNLKRQAEIEYKAILGQIRQIIIQNRVAKEDGEIAYNFTDEKKVKKLYVSEKMHKDLSEGRLAIAKLEGQYEIVPKGIAEKVQEKEPDMILVLNTSSKAEDIDEDDPYAEFQIPDDLMW</sequence>
<dbReference type="AlphaFoldDB" id="A0A0K6IHV3"/>
<proteinExistence type="predicted"/>
<evidence type="ECO:0000313" key="3">
    <source>
        <dbReference type="Proteomes" id="UP000182769"/>
    </source>
</evidence>
<protein>
    <submittedName>
        <fullName evidence="2">Uncharacterized conserved protein YaiL, DUF2058 family</fullName>
    </submittedName>
</protein>
<gene>
    <name evidence="2" type="ORF">Ga0061065_101504</name>
</gene>